<sequence>MSGVRATGIGSFPGTEQRDLDEALAVVLGEVAGDERGIAYVPEVPGRGAAAAMVGRTLGLVGELDADLQPGGWRLTGSAGAPPVDQRRARSLLAQDLDAVEEGAVGHAGAFKTQLTGPWTLAATAERPRGDKLLADHGARRELAQALAVAVTDHVADLRRRLPSASSLVVQLDEPALPAVLAAGIPTASGFGKHRTVHPPEASEALEWVLGAIRDAGATPWVHCCAPGVPIGLLRGAGASGVMLDLGLLDADGHDAAAEALEAGDTIALGVVPTTGELPGAKAVIERVLRWLDMLGLDPEVVGGGLVVTPACGLAGSTPQDARRATELVRSVARSLAGQA</sequence>
<proteinExistence type="predicted"/>
<dbReference type="GO" id="GO:0009086">
    <property type="term" value="P:methionine biosynthetic process"/>
    <property type="evidence" value="ECO:0007669"/>
    <property type="project" value="InterPro"/>
</dbReference>
<organism evidence="1 2">
    <name type="scientific">Nocardioides simplex</name>
    <name type="common">Arthrobacter simplex</name>
    <dbReference type="NCBI Taxonomy" id="2045"/>
    <lineage>
        <taxon>Bacteria</taxon>
        <taxon>Bacillati</taxon>
        <taxon>Actinomycetota</taxon>
        <taxon>Actinomycetes</taxon>
        <taxon>Propionibacteriales</taxon>
        <taxon>Nocardioidaceae</taxon>
        <taxon>Pimelobacter</taxon>
    </lineage>
</organism>
<dbReference type="STRING" id="2045.KR76_19395"/>
<dbReference type="eggNOG" id="COG0620">
    <property type="taxonomic scope" value="Bacteria"/>
</dbReference>
<dbReference type="KEGG" id="psim:KR76_19395"/>
<accession>A0A0A1DPC1</accession>
<dbReference type="EMBL" id="CP009896">
    <property type="protein sequence ID" value="AIY18388.1"/>
    <property type="molecule type" value="Genomic_DNA"/>
</dbReference>
<dbReference type="Gene3D" id="3.20.20.210">
    <property type="match status" value="1"/>
</dbReference>
<dbReference type="Proteomes" id="UP000030300">
    <property type="component" value="Chromosome"/>
</dbReference>
<gene>
    <name evidence="1" type="ORF">KR76_19395</name>
</gene>
<reference evidence="1 2" key="1">
    <citation type="journal article" date="2015" name="Genome Announc.">
        <title>Complete Genome Sequence of Steroid-Transforming Nocardioides simplex VKM Ac-2033D.</title>
        <authorList>
            <person name="Shtratnikova V.Y."/>
            <person name="Schelkunov M.I."/>
            <person name="Pekov Y.A."/>
            <person name="Fokina V.V."/>
            <person name="Logacheva M.D."/>
            <person name="Sokolov S.L."/>
            <person name="Bragin E.Y."/>
            <person name="Ashapkin V.V."/>
            <person name="Donova M.V."/>
        </authorList>
    </citation>
    <scope>NUCLEOTIDE SEQUENCE [LARGE SCALE GENOMIC DNA]</scope>
    <source>
        <strain evidence="1 2">VKM Ac-2033D</strain>
    </source>
</reference>
<dbReference type="SUPFAM" id="SSF51726">
    <property type="entry name" value="UROD/MetE-like"/>
    <property type="match status" value="1"/>
</dbReference>
<dbReference type="GeneID" id="96610968"/>
<dbReference type="Pfam" id="PF01717">
    <property type="entry name" value="Meth_synt_2"/>
    <property type="match status" value="1"/>
</dbReference>
<dbReference type="AlphaFoldDB" id="A0A0A1DPC1"/>
<dbReference type="InterPro" id="IPR002629">
    <property type="entry name" value="Met_Synth_C/arc"/>
</dbReference>
<evidence type="ECO:0000313" key="1">
    <source>
        <dbReference type="EMBL" id="AIY18388.1"/>
    </source>
</evidence>
<dbReference type="RefSeq" id="WP_038680582.1">
    <property type="nucleotide sequence ID" value="NZ_BJMC01000022.1"/>
</dbReference>
<evidence type="ECO:0000313" key="2">
    <source>
        <dbReference type="Proteomes" id="UP000030300"/>
    </source>
</evidence>
<dbReference type="InterPro" id="IPR038071">
    <property type="entry name" value="UROD/MetE-like_sf"/>
</dbReference>
<dbReference type="OrthoDB" id="5242426at2"/>
<name>A0A0A1DPC1_NOCSI</name>
<keyword evidence="2" id="KW-1185">Reference proteome</keyword>
<dbReference type="GO" id="GO:0003871">
    <property type="term" value="F:5-methyltetrahydropteroyltriglutamate-homocysteine S-methyltransferase activity"/>
    <property type="evidence" value="ECO:0007669"/>
    <property type="project" value="InterPro"/>
</dbReference>
<dbReference type="HOGENOM" id="CLU_065357_0_0_11"/>
<dbReference type="GO" id="GO:0008270">
    <property type="term" value="F:zinc ion binding"/>
    <property type="evidence" value="ECO:0007669"/>
    <property type="project" value="InterPro"/>
</dbReference>
<protein>
    <submittedName>
        <fullName evidence="1">Methionine synthase, vitamin-B12 independent, putative</fullName>
    </submittedName>
</protein>